<protein>
    <submittedName>
        <fullName evidence="1">Uncharacterized protein</fullName>
    </submittedName>
</protein>
<dbReference type="EMBL" id="JPMI01000220">
    <property type="protein sequence ID" value="KFA90172.1"/>
    <property type="molecule type" value="Genomic_DNA"/>
</dbReference>
<accession>A0A084SNY7</accession>
<dbReference type="Proteomes" id="UP000028547">
    <property type="component" value="Unassembled WGS sequence"/>
</dbReference>
<gene>
    <name evidence="1" type="ORF">Q664_29805</name>
</gene>
<evidence type="ECO:0000313" key="1">
    <source>
        <dbReference type="EMBL" id="KFA90172.1"/>
    </source>
</evidence>
<dbReference type="SUPFAM" id="SSF54373">
    <property type="entry name" value="FAD-linked reductases, C-terminal domain"/>
    <property type="match status" value="1"/>
</dbReference>
<dbReference type="AlphaFoldDB" id="A0A084SNY7"/>
<comment type="caution">
    <text evidence="1">The sequence shown here is derived from an EMBL/GenBank/DDBJ whole genome shotgun (WGS) entry which is preliminary data.</text>
</comment>
<reference evidence="1 2" key="1">
    <citation type="submission" date="2014-07" db="EMBL/GenBank/DDBJ databases">
        <title>Draft Genome Sequence of Gephyronic Acid Producer, Cystobacter violaceus Strain Cb vi76.</title>
        <authorList>
            <person name="Stevens D.C."/>
            <person name="Young J."/>
            <person name="Carmichael R."/>
            <person name="Tan J."/>
            <person name="Taylor R.E."/>
        </authorList>
    </citation>
    <scope>NUCLEOTIDE SEQUENCE [LARGE SCALE GENOMIC DNA]</scope>
    <source>
        <strain evidence="1 2">Cb vi76</strain>
    </source>
</reference>
<dbReference type="Gene3D" id="3.90.660.10">
    <property type="match status" value="1"/>
</dbReference>
<evidence type="ECO:0000313" key="2">
    <source>
        <dbReference type="Proteomes" id="UP000028547"/>
    </source>
</evidence>
<name>A0A084SNY7_9BACT</name>
<sequence>MRAWQHTATWMAPHAKYVAVFDEPFWRRLGLSGEARSRVGPLAEVHDASDCGGEAALFGMRARADGTLGEAPALSLYTVPIPPLRPRM</sequence>
<proteinExistence type="predicted"/>
<organism evidence="1 2">
    <name type="scientific">Archangium violaceum Cb vi76</name>
    <dbReference type="NCBI Taxonomy" id="1406225"/>
    <lineage>
        <taxon>Bacteria</taxon>
        <taxon>Pseudomonadati</taxon>
        <taxon>Myxococcota</taxon>
        <taxon>Myxococcia</taxon>
        <taxon>Myxococcales</taxon>
        <taxon>Cystobacterineae</taxon>
        <taxon>Archangiaceae</taxon>
        <taxon>Archangium</taxon>
    </lineage>
</organism>